<dbReference type="Gene3D" id="3.40.50.12370">
    <property type="match status" value="1"/>
</dbReference>
<keyword evidence="6 9" id="KW-1133">Transmembrane helix</keyword>
<comment type="caution">
    <text evidence="12">The sequence shown here is derived from an EMBL/GenBank/DDBJ whole genome shotgun (WGS) entry which is preliminary data.</text>
</comment>
<dbReference type="PANTHER" id="PTHR43562">
    <property type="entry name" value="NAPA-TYPE SODIUM/HYDROGEN ANTIPORTER"/>
    <property type="match status" value="1"/>
</dbReference>
<dbReference type="PANTHER" id="PTHR43562:SF4">
    <property type="entry name" value="NA(+)_H(+) ANTIPORTER NHAS5"/>
    <property type="match status" value="1"/>
</dbReference>
<feature type="transmembrane region" description="Helical" evidence="9">
    <location>
        <begin position="334"/>
        <end position="353"/>
    </location>
</feature>
<feature type="transmembrane region" description="Helical" evidence="9">
    <location>
        <begin position="301"/>
        <end position="322"/>
    </location>
</feature>
<evidence type="ECO:0000256" key="6">
    <source>
        <dbReference type="ARBA" id="ARBA00022989"/>
    </source>
</evidence>
<reference evidence="12 13" key="1">
    <citation type="journal article" date="2015" name="Genome Announc.">
        <title>Draft Genome of the Euendolithic (true boring) Cyanobacterium Mastigocoleus testarum strain BC008.</title>
        <authorList>
            <person name="Guida B.S."/>
            <person name="Garcia-Pichel F."/>
        </authorList>
    </citation>
    <scope>NUCLEOTIDE SEQUENCE [LARGE SCALE GENOMIC DNA]</scope>
    <source>
        <strain evidence="12 13">BC008</strain>
    </source>
</reference>
<feature type="transmembrane region" description="Helical" evidence="9">
    <location>
        <begin position="270"/>
        <end position="294"/>
    </location>
</feature>
<gene>
    <name evidence="12" type="ORF">BC008_30260</name>
</gene>
<dbReference type="InterPro" id="IPR038770">
    <property type="entry name" value="Na+/solute_symporter_sf"/>
</dbReference>
<dbReference type="GO" id="GO:0015297">
    <property type="term" value="F:antiporter activity"/>
    <property type="evidence" value="ECO:0007669"/>
    <property type="project" value="UniProtKB-KW"/>
</dbReference>
<dbReference type="GO" id="GO:0016020">
    <property type="term" value="C:membrane"/>
    <property type="evidence" value="ECO:0007669"/>
    <property type="project" value="UniProtKB-SubCell"/>
</dbReference>
<dbReference type="Pfam" id="PF00582">
    <property type="entry name" value="Usp"/>
    <property type="match status" value="1"/>
</dbReference>
<dbReference type="RefSeq" id="WP_027840432.1">
    <property type="nucleotide sequence ID" value="NZ_LMTZ01000087.1"/>
</dbReference>
<evidence type="ECO:0000256" key="9">
    <source>
        <dbReference type="SAM" id="Phobius"/>
    </source>
</evidence>
<proteinExistence type="inferred from homology"/>
<feature type="transmembrane region" description="Helical" evidence="9">
    <location>
        <begin position="365"/>
        <end position="387"/>
    </location>
</feature>
<name>A0A0V7ZSL1_9CYAN</name>
<evidence type="ECO:0000313" key="13">
    <source>
        <dbReference type="Proteomes" id="UP000053372"/>
    </source>
</evidence>
<evidence type="ECO:0000313" key="12">
    <source>
        <dbReference type="EMBL" id="KST67480.1"/>
    </source>
</evidence>
<accession>A0A0V7ZSL1</accession>
<dbReference type="EMBL" id="LMTZ01000087">
    <property type="protein sequence ID" value="KST67480.1"/>
    <property type="molecule type" value="Genomic_DNA"/>
</dbReference>
<evidence type="ECO:0000256" key="1">
    <source>
        <dbReference type="ARBA" id="ARBA00004141"/>
    </source>
</evidence>
<dbReference type="GO" id="GO:1902600">
    <property type="term" value="P:proton transmembrane transport"/>
    <property type="evidence" value="ECO:0007669"/>
    <property type="project" value="InterPro"/>
</dbReference>
<keyword evidence="3" id="KW-0813">Transport</keyword>
<dbReference type="InterPro" id="IPR006016">
    <property type="entry name" value="UspA"/>
</dbReference>
<keyword evidence="8 9" id="KW-0472">Membrane</keyword>
<keyword evidence="4" id="KW-0050">Antiport</keyword>
<feature type="domain" description="UspA" evidence="10">
    <location>
        <begin position="431"/>
        <end position="562"/>
    </location>
</feature>
<comment type="subcellular location">
    <subcellularLocation>
        <location evidence="1">Membrane</location>
        <topology evidence="1">Multi-pass membrane protein</topology>
    </subcellularLocation>
</comment>
<keyword evidence="5 9" id="KW-0812">Transmembrane</keyword>
<dbReference type="SUPFAM" id="SSF52402">
    <property type="entry name" value="Adenine nucleotide alpha hydrolases-like"/>
    <property type="match status" value="2"/>
</dbReference>
<evidence type="ECO:0000256" key="3">
    <source>
        <dbReference type="ARBA" id="ARBA00022448"/>
    </source>
</evidence>
<dbReference type="Proteomes" id="UP000053372">
    <property type="component" value="Unassembled WGS sequence"/>
</dbReference>
<dbReference type="OrthoDB" id="9793589at2"/>
<dbReference type="AlphaFoldDB" id="A0A0V7ZSL1"/>
<dbReference type="InterPro" id="IPR006153">
    <property type="entry name" value="Cation/H_exchanger_TM"/>
</dbReference>
<feature type="transmembrane region" description="Helical" evidence="9">
    <location>
        <begin position="37"/>
        <end position="56"/>
    </location>
</feature>
<keyword evidence="13" id="KW-1185">Reference proteome</keyword>
<feature type="transmembrane region" description="Helical" evidence="9">
    <location>
        <begin position="118"/>
        <end position="141"/>
    </location>
</feature>
<evidence type="ECO:0000256" key="2">
    <source>
        <dbReference type="ARBA" id="ARBA00005551"/>
    </source>
</evidence>
<feature type="transmembrane region" description="Helical" evidence="9">
    <location>
        <begin position="223"/>
        <end position="240"/>
    </location>
</feature>
<feature type="transmembrane region" description="Helical" evidence="9">
    <location>
        <begin position="94"/>
        <end position="112"/>
    </location>
</feature>
<protein>
    <submittedName>
        <fullName evidence="12">Sodium:proton antiporter</fullName>
    </submittedName>
</protein>
<evidence type="ECO:0000256" key="8">
    <source>
        <dbReference type="ARBA" id="ARBA00023136"/>
    </source>
</evidence>
<evidence type="ECO:0000256" key="5">
    <source>
        <dbReference type="ARBA" id="ARBA00022692"/>
    </source>
</evidence>
<evidence type="ECO:0000259" key="11">
    <source>
        <dbReference type="Pfam" id="PF00999"/>
    </source>
</evidence>
<keyword evidence="7" id="KW-0406">Ion transport</keyword>
<evidence type="ECO:0000256" key="4">
    <source>
        <dbReference type="ARBA" id="ARBA00022449"/>
    </source>
</evidence>
<organism evidence="12 13">
    <name type="scientific">Mastigocoleus testarum BC008</name>
    <dbReference type="NCBI Taxonomy" id="371196"/>
    <lineage>
        <taxon>Bacteria</taxon>
        <taxon>Bacillati</taxon>
        <taxon>Cyanobacteriota</taxon>
        <taxon>Cyanophyceae</taxon>
        <taxon>Nostocales</taxon>
        <taxon>Hapalosiphonaceae</taxon>
        <taxon>Mastigocoleus</taxon>
    </lineage>
</organism>
<dbReference type="Pfam" id="PF00999">
    <property type="entry name" value="Na_H_Exchanger"/>
    <property type="match status" value="1"/>
</dbReference>
<evidence type="ECO:0000256" key="7">
    <source>
        <dbReference type="ARBA" id="ARBA00023065"/>
    </source>
</evidence>
<sequence>MAQFFDWLPDSPIVSFTILLLVTLTVPPIFERFRLPGLVGLLASGVVLGPDGLGLLNTDSETMKLLSDIGKIYLMFVAGLEIDLENFRKTKERSLGFGVATFIIPLIFGVILGKTFNFGWNTSILIGSLLASHTLLAFPIVSRLGVVGNEGVTVTIGATIFTDIAALLVLAICVSVHGGEFSAVSLAVQLATLVIYSVMVLLGFDWAGKQYFRRTGDEQSNQFLFVLLAVFLASVGAQIINVDKIVGAFLAGLAVNDVVGRSPVEEKIEFLGSALFIPFFFVDMGLILNVSGFISSLSSELLLTLGIVGALIISKFLAALTAKFLYHYDWNEILTMWSLSLPQVAATLAAALVGKNVGLITDSVFNSVIVLMLVTSILGPVLTAKFAPRLNVPSSLIQANTDQNIWHTDTENLHLGLELEEVDNTSKNCFNIVVPVCNPHTEKYLIEVGALLAHNQSGKVIPVSITKAHLNMDEPSLNTSLRQSKQLLRKASKIGQEFQAEVKPVIRIDDDVAQGICRVAREENASLIVMGWSKTDSFQARLFGNIIDSVFYSSHCPVAVMRLKKEPNNITRILVTVKNITSHSLRIIQFALLFANVNQAEITLLHVCLRGTPEGQVALFEAELASYLQNNPSNVEPVIKIIRNDDVVGTVSKKALSYDMVILSSIRRRTAGGLTVSNLTTEILNELDSSVVLFGEPNPV</sequence>
<feature type="transmembrane region" description="Helical" evidence="9">
    <location>
        <begin position="183"/>
        <end position="202"/>
    </location>
</feature>
<feature type="transmembrane region" description="Helical" evidence="9">
    <location>
        <begin position="153"/>
        <end position="177"/>
    </location>
</feature>
<feature type="transmembrane region" description="Helical" evidence="9">
    <location>
        <begin position="12"/>
        <end position="30"/>
    </location>
</feature>
<evidence type="ECO:0000259" key="10">
    <source>
        <dbReference type="Pfam" id="PF00582"/>
    </source>
</evidence>
<feature type="domain" description="Cation/H+ exchanger transmembrane" evidence="11">
    <location>
        <begin position="21"/>
        <end position="382"/>
    </location>
</feature>
<dbReference type="Gene3D" id="1.20.1530.20">
    <property type="match status" value="1"/>
</dbReference>
<comment type="similarity">
    <text evidence="2">Belongs to the monovalent cation:proton antiporter 2 (CPA2) transporter (TC 2.A.37) family.</text>
</comment>